<gene>
    <name evidence="1" type="ORF">AOQ84DRAFT_351474</name>
</gene>
<accession>A0A8E2FDQ0</accession>
<sequence length="59" mass="6498">MTDNIQPLTVLACERFDNTIATAQGICRKIERDVAKNTESASVHFLSAVVGFSEYDYAS</sequence>
<dbReference type="OrthoDB" id="3800105at2759"/>
<evidence type="ECO:0000313" key="1">
    <source>
        <dbReference type="EMBL" id="OCL14518.1"/>
    </source>
</evidence>
<dbReference type="EMBL" id="KV748564">
    <property type="protein sequence ID" value="OCL14518.1"/>
    <property type="molecule type" value="Genomic_DNA"/>
</dbReference>
<dbReference type="AlphaFoldDB" id="A0A8E2FDQ0"/>
<reference evidence="1 2" key="1">
    <citation type="journal article" date="2016" name="Nat. Commun.">
        <title>Ectomycorrhizal ecology is imprinted in the genome of the dominant symbiotic fungus Cenococcum geophilum.</title>
        <authorList>
            <consortium name="DOE Joint Genome Institute"/>
            <person name="Peter M."/>
            <person name="Kohler A."/>
            <person name="Ohm R.A."/>
            <person name="Kuo A."/>
            <person name="Krutzmann J."/>
            <person name="Morin E."/>
            <person name="Arend M."/>
            <person name="Barry K.W."/>
            <person name="Binder M."/>
            <person name="Choi C."/>
            <person name="Clum A."/>
            <person name="Copeland A."/>
            <person name="Grisel N."/>
            <person name="Haridas S."/>
            <person name="Kipfer T."/>
            <person name="LaButti K."/>
            <person name="Lindquist E."/>
            <person name="Lipzen A."/>
            <person name="Maire R."/>
            <person name="Meier B."/>
            <person name="Mihaltcheva S."/>
            <person name="Molinier V."/>
            <person name="Murat C."/>
            <person name="Poggeler S."/>
            <person name="Quandt C.A."/>
            <person name="Sperisen C."/>
            <person name="Tritt A."/>
            <person name="Tisserant E."/>
            <person name="Crous P.W."/>
            <person name="Henrissat B."/>
            <person name="Nehls U."/>
            <person name="Egli S."/>
            <person name="Spatafora J.W."/>
            <person name="Grigoriev I.V."/>
            <person name="Martin F.M."/>
        </authorList>
    </citation>
    <scope>NUCLEOTIDE SEQUENCE [LARGE SCALE GENOMIC DNA]</scope>
    <source>
        <strain evidence="1 2">CBS 207.34</strain>
    </source>
</reference>
<dbReference type="Proteomes" id="UP000250140">
    <property type="component" value="Unassembled WGS sequence"/>
</dbReference>
<organism evidence="1 2">
    <name type="scientific">Glonium stellatum</name>
    <dbReference type="NCBI Taxonomy" id="574774"/>
    <lineage>
        <taxon>Eukaryota</taxon>
        <taxon>Fungi</taxon>
        <taxon>Dikarya</taxon>
        <taxon>Ascomycota</taxon>
        <taxon>Pezizomycotina</taxon>
        <taxon>Dothideomycetes</taxon>
        <taxon>Pleosporomycetidae</taxon>
        <taxon>Gloniales</taxon>
        <taxon>Gloniaceae</taxon>
        <taxon>Glonium</taxon>
    </lineage>
</organism>
<evidence type="ECO:0000313" key="2">
    <source>
        <dbReference type="Proteomes" id="UP000250140"/>
    </source>
</evidence>
<proteinExistence type="predicted"/>
<keyword evidence="2" id="KW-1185">Reference proteome</keyword>
<protein>
    <submittedName>
        <fullName evidence="1">Uncharacterized protein</fullName>
    </submittedName>
</protein>
<name>A0A8E2FDQ0_9PEZI</name>